<dbReference type="EMBL" id="BNCK01000003">
    <property type="protein sequence ID" value="GHF90424.1"/>
    <property type="molecule type" value="Genomic_DNA"/>
</dbReference>
<organism evidence="1 2">
    <name type="scientific">Thalassotalea marina</name>
    <dbReference type="NCBI Taxonomy" id="1673741"/>
    <lineage>
        <taxon>Bacteria</taxon>
        <taxon>Pseudomonadati</taxon>
        <taxon>Pseudomonadota</taxon>
        <taxon>Gammaproteobacteria</taxon>
        <taxon>Alteromonadales</taxon>
        <taxon>Colwelliaceae</taxon>
        <taxon>Thalassotalea</taxon>
    </lineage>
</organism>
<evidence type="ECO:0000313" key="1">
    <source>
        <dbReference type="EMBL" id="GHF90424.1"/>
    </source>
</evidence>
<accession>A0A919EKH3</accession>
<reference evidence="1" key="1">
    <citation type="journal article" date="2014" name="Int. J. Syst. Evol. Microbiol.">
        <title>Complete genome sequence of Corynebacterium casei LMG S-19264T (=DSM 44701T), isolated from a smear-ripened cheese.</title>
        <authorList>
            <consortium name="US DOE Joint Genome Institute (JGI-PGF)"/>
            <person name="Walter F."/>
            <person name="Albersmeier A."/>
            <person name="Kalinowski J."/>
            <person name="Ruckert C."/>
        </authorList>
    </citation>
    <scope>NUCLEOTIDE SEQUENCE</scope>
    <source>
        <strain evidence="1">KCTC 42731</strain>
    </source>
</reference>
<dbReference type="SUPFAM" id="SSF160272">
    <property type="entry name" value="Shew3726-like"/>
    <property type="match status" value="1"/>
</dbReference>
<name>A0A919EKH3_9GAMM</name>
<keyword evidence="2" id="KW-1185">Reference proteome</keyword>
<sequence length="77" mass="8996">MNQAILFNDDLVFDEEAQAWKMSGILSGELIQVYFHSPTLKHTTSIDNCTKYDLEEITELWLEDNEPEHGEIHIYQP</sequence>
<dbReference type="Gene3D" id="3.30.160.140">
    <property type="entry name" value="Shew3726-like"/>
    <property type="match status" value="1"/>
</dbReference>
<dbReference type="AlphaFoldDB" id="A0A919EKH3"/>
<reference evidence="1" key="2">
    <citation type="submission" date="2020-09" db="EMBL/GenBank/DDBJ databases">
        <authorList>
            <person name="Sun Q."/>
            <person name="Kim S."/>
        </authorList>
    </citation>
    <scope>NUCLEOTIDE SEQUENCE</scope>
    <source>
        <strain evidence="1">KCTC 42731</strain>
    </source>
</reference>
<protein>
    <submittedName>
        <fullName evidence="1">Uncharacterized protein</fullName>
    </submittedName>
</protein>
<dbReference type="InterPro" id="IPR036692">
    <property type="entry name" value="Shew3726-like_sf"/>
</dbReference>
<dbReference type="RefSeq" id="WP_189769464.1">
    <property type="nucleotide sequence ID" value="NZ_BNCK01000003.1"/>
</dbReference>
<proteinExistence type="predicted"/>
<evidence type="ECO:0000313" key="2">
    <source>
        <dbReference type="Proteomes" id="UP000623842"/>
    </source>
</evidence>
<gene>
    <name evidence="1" type="ORF">GCM10017161_18160</name>
</gene>
<comment type="caution">
    <text evidence="1">The sequence shown here is derived from an EMBL/GenBank/DDBJ whole genome shotgun (WGS) entry which is preliminary data.</text>
</comment>
<dbReference type="Proteomes" id="UP000623842">
    <property type="component" value="Unassembled WGS sequence"/>
</dbReference>